<accession>A0A381R274</accession>
<dbReference type="SMART" id="SM00028">
    <property type="entry name" value="TPR"/>
    <property type="match status" value="4"/>
</dbReference>
<dbReference type="SUPFAM" id="SSF48452">
    <property type="entry name" value="TPR-like"/>
    <property type="match status" value="1"/>
</dbReference>
<evidence type="ECO:0000256" key="1">
    <source>
        <dbReference type="ARBA" id="ARBA00022729"/>
    </source>
</evidence>
<dbReference type="InterPro" id="IPR011990">
    <property type="entry name" value="TPR-like_helical_dom_sf"/>
</dbReference>
<dbReference type="Pfam" id="PF13435">
    <property type="entry name" value="Cytochrome_C554"/>
    <property type="match status" value="2"/>
</dbReference>
<evidence type="ECO:0000313" key="3">
    <source>
        <dbReference type="EMBL" id="SUZ83693.1"/>
    </source>
</evidence>
<sequence>MKSCEKIILKNKIYSTKKYGSNFKLGFGLSFFLFFLPACDKSNTPIQIVGDSIVKESAPYVGSEQCKTCHSEIYNSWSQSHHGLAMQKATDETVLGNFNNFEFRYFDEENLFYKKNGHFWVSIKSNQDQIENYEISYVFGITPLQQYLVQFPDGRIQVLSVAWDTRKKDEGGQRWFHLYPNEYISKDDPLHWKGREHNWNYMCAECHSTNIQKNYDIEKDTFDTKWSEISVGCEGCHGPGKKHISLVNQGELSDSKGFNIDFRKDSNNPWIMNMNTGIAQRKTSSVEHSSEINSCGRCHSRRSSITANYEYGLSLLDTHMPALLDEGLYFSDGQIHDEVFVWGSFLQSRMYQKGVTCSDCHDPHSAKLKTNDEPSSICSTCHLPSIFNTRKHHNHDEGQTACVDCHMPSKNYMIIDGRRDHSFHIPRPEESEVTGLPIVCSTCHTNKTETWVNSTLKFWYGEKNNVHFAKAIHAGREQKPGANTFLIDVIGNENFSGIIRATGLSLLSPPFNQTALDLIKESLLSSDALIRMGALRGLNATGNYLLAPLALPMLEDSILAVRLEAFKVLSPVRNQLQYTNTALFKEVENEYIDAQLLMSERPEAHINLGNLSSDKLDNSLAEEHFLIALKMEPNSAAARINLADLYRKLERNNDAQLLLERGLLLDINNAALHHSIGLTKVRLRQYDEALVSFAEAVQIEPQNRRYIYVYAIALHSVGKTSKSISILRKGRQLFPNDYNISWGLVTILRDHGENEAALTEALDLRNYYPDDSRIISIIDFLEGTIQ</sequence>
<dbReference type="PANTHER" id="PTHR35038:SF8">
    <property type="entry name" value="C-TYPE POLYHEME CYTOCHROME OMCC"/>
    <property type="match status" value="1"/>
</dbReference>
<dbReference type="Gene3D" id="1.25.40.10">
    <property type="entry name" value="Tetratricopeptide repeat domain"/>
    <property type="match status" value="1"/>
</dbReference>
<dbReference type="InterPro" id="IPR036280">
    <property type="entry name" value="Multihaem_cyt_sf"/>
</dbReference>
<dbReference type="PANTHER" id="PTHR35038">
    <property type="entry name" value="DISSIMILATORY SULFITE REDUCTASE SIRA"/>
    <property type="match status" value="1"/>
</dbReference>
<dbReference type="Gene3D" id="1.10.1130.10">
    <property type="entry name" value="Flavocytochrome C3, Chain A"/>
    <property type="match status" value="2"/>
</dbReference>
<protein>
    <recommendedName>
        <fullName evidence="2">Cytochrome c-552/4 domain-containing protein</fullName>
    </recommendedName>
</protein>
<evidence type="ECO:0000259" key="2">
    <source>
        <dbReference type="Pfam" id="PF13435"/>
    </source>
</evidence>
<dbReference type="Pfam" id="PF13181">
    <property type="entry name" value="TPR_8"/>
    <property type="match status" value="1"/>
</dbReference>
<dbReference type="EMBL" id="UINC01001562">
    <property type="protein sequence ID" value="SUZ83693.1"/>
    <property type="molecule type" value="Genomic_DNA"/>
</dbReference>
<dbReference type="SUPFAM" id="SSF48695">
    <property type="entry name" value="Multiheme cytochromes"/>
    <property type="match status" value="1"/>
</dbReference>
<organism evidence="3">
    <name type="scientific">marine metagenome</name>
    <dbReference type="NCBI Taxonomy" id="408172"/>
    <lineage>
        <taxon>unclassified sequences</taxon>
        <taxon>metagenomes</taxon>
        <taxon>ecological metagenomes</taxon>
    </lineage>
</organism>
<reference evidence="3" key="1">
    <citation type="submission" date="2018-05" db="EMBL/GenBank/DDBJ databases">
        <authorList>
            <person name="Lanie J.A."/>
            <person name="Ng W.-L."/>
            <person name="Kazmierczak K.M."/>
            <person name="Andrzejewski T.M."/>
            <person name="Davidsen T.M."/>
            <person name="Wayne K.J."/>
            <person name="Tettelin H."/>
            <person name="Glass J.I."/>
            <person name="Rusch D."/>
            <person name="Podicherti R."/>
            <person name="Tsui H.-C.T."/>
            <person name="Winkler M.E."/>
        </authorList>
    </citation>
    <scope>NUCLEOTIDE SEQUENCE</scope>
</reference>
<feature type="domain" description="Cytochrome c-552/4" evidence="2">
    <location>
        <begin position="65"/>
        <end position="90"/>
    </location>
</feature>
<gene>
    <name evidence="3" type="ORF">METZ01_LOCUS36547</name>
</gene>
<dbReference type="InterPro" id="IPR019734">
    <property type="entry name" value="TPR_rpt"/>
</dbReference>
<dbReference type="InterPro" id="IPR051829">
    <property type="entry name" value="Multiheme_Cytochr_ET"/>
</dbReference>
<keyword evidence="1" id="KW-0732">Signal</keyword>
<dbReference type="InterPro" id="IPR023155">
    <property type="entry name" value="Cyt_c-552/4"/>
</dbReference>
<feature type="domain" description="Cytochrome c-552/4" evidence="2">
    <location>
        <begin position="195"/>
        <end position="238"/>
    </location>
</feature>
<proteinExistence type="predicted"/>
<dbReference type="AlphaFoldDB" id="A0A381R274"/>
<name>A0A381R274_9ZZZZ</name>